<sequence>MDKKAAPINITINKSYDSEMCGSIPLHLVNLVQPHGVLLVLDKTDFRILQISENAGDLLSVPAEELLGQPLSAYVPQEKHEEIVAKIAGQASQDKIPFTLPFLAQGIQKTFDAVVLPQDDYILVELEENTAIETEHFASLYRHIKYVTTLLKQSVTVQELAQRFSEEFKKFTGFDKVLVYQFDTQWNGIVIGQAKEADMDDYMGLRFPASDVPKQARDLYFRNPYRLIPNRNYTPVRLIPVINPVTQRFTDLSETNLRSVANVHLEYLANMKITASMSLPIIIEDKLWGLISCHHKTAKYPSYELRAAMELLTGILSVQLEAKQKEEHMELRVELRSLHVKLMEQLYTSSNFAEGLLEGETTILDLLSLSGAAVSYEGNTWTKGITPDAQEIKELLSWLRRSKTGGMYITNSLPADYPHSKDYKNVASGLITIPINAEQGEFVLGFRSELIQTVNWGGDPNNAIQMEPDGKSYHPRNSFQIYKETVKNSSAPWQQEELIAAETLRNALLEKLLKERY</sequence>
<dbReference type="PANTHER" id="PTHR43065:SF42">
    <property type="entry name" value="TWO-COMPONENT SENSOR PPRA"/>
    <property type="match status" value="1"/>
</dbReference>
<dbReference type="InterPro" id="IPR035965">
    <property type="entry name" value="PAS-like_dom_sf"/>
</dbReference>
<dbReference type="EMBL" id="JAHWXQ010000002">
    <property type="protein sequence ID" value="MBW3365079.1"/>
    <property type="molecule type" value="Genomic_DNA"/>
</dbReference>
<dbReference type="SUPFAM" id="SSF55781">
    <property type="entry name" value="GAF domain-like"/>
    <property type="match status" value="2"/>
</dbReference>
<dbReference type="PRINTS" id="PR01033">
    <property type="entry name" value="PHYTOCHROME"/>
</dbReference>
<dbReference type="Gene3D" id="3.30.450.40">
    <property type="match status" value="1"/>
</dbReference>
<dbReference type="Gene3D" id="3.30.450.270">
    <property type="match status" value="1"/>
</dbReference>
<evidence type="ECO:0000256" key="2">
    <source>
        <dbReference type="ARBA" id="ARBA00022606"/>
    </source>
</evidence>
<dbReference type="InterPro" id="IPR013515">
    <property type="entry name" value="Phytochrome_cen-reg"/>
</dbReference>
<dbReference type="CDD" id="cd00130">
    <property type="entry name" value="PAS"/>
    <property type="match status" value="1"/>
</dbReference>
<evidence type="ECO:0000256" key="3">
    <source>
        <dbReference type="ARBA" id="ARBA00022991"/>
    </source>
</evidence>
<dbReference type="InterPro" id="IPR000014">
    <property type="entry name" value="PAS"/>
</dbReference>
<reference evidence="6 7" key="1">
    <citation type="submission" date="2021-07" db="EMBL/GenBank/DDBJ databases">
        <authorList>
            <person name="Kim M.K."/>
        </authorList>
    </citation>
    <scope>NUCLEOTIDE SEQUENCE [LARGE SCALE GENOMIC DNA]</scope>
    <source>
        <strain evidence="6 7">HLY7-15</strain>
    </source>
</reference>
<dbReference type="PROSITE" id="PS50046">
    <property type="entry name" value="PHYTOCHROME_2"/>
    <property type="match status" value="1"/>
</dbReference>
<keyword evidence="3" id="KW-0157">Chromophore</keyword>
<keyword evidence="4" id="KW-0675">Receptor</keyword>
<dbReference type="InterPro" id="IPR013654">
    <property type="entry name" value="PAS_2"/>
</dbReference>
<keyword evidence="2" id="KW-0716">Sensory transduction</keyword>
<dbReference type="Pfam" id="PF08446">
    <property type="entry name" value="PAS_2"/>
    <property type="match status" value="1"/>
</dbReference>
<dbReference type="SMART" id="SM00091">
    <property type="entry name" value="PAS"/>
    <property type="match status" value="1"/>
</dbReference>
<dbReference type="RefSeq" id="WP_199109604.1">
    <property type="nucleotide sequence ID" value="NZ_JAHWXQ010000002.1"/>
</dbReference>
<dbReference type="InterPro" id="IPR029016">
    <property type="entry name" value="GAF-like_dom_sf"/>
</dbReference>
<proteinExistence type="predicted"/>
<evidence type="ECO:0000259" key="5">
    <source>
        <dbReference type="PROSITE" id="PS50046"/>
    </source>
</evidence>
<organism evidence="6 7">
    <name type="scientific">Pontibacter populi</name>
    <dbReference type="NCBI Taxonomy" id="890055"/>
    <lineage>
        <taxon>Bacteria</taxon>
        <taxon>Pseudomonadati</taxon>
        <taxon>Bacteroidota</taxon>
        <taxon>Cytophagia</taxon>
        <taxon>Cytophagales</taxon>
        <taxon>Hymenobacteraceae</taxon>
        <taxon>Pontibacter</taxon>
    </lineage>
</organism>
<dbReference type="SMART" id="SM00065">
    <property type="entry name" value="GAF"/>
    <property type="match status" value="1"/>
</dbReference>
<name>A0ABS6XBP0_9BACT</name>
<gene>
    <name evidence="6" type="ORF">KYK27_08490</name>
</gene>
<dbReference type="PANTHER" id="PTHR43065">
    <property type="entry name" value="SENSOR HISTIDINE KINASE"/>
    <property type="match status" value="1"/>
</dbReference>
<dbReference type="Pfam" id="PF01590">
    <property type="entry name" value="GAF"/>
    <property type="match status" value="1"/>
</dbReference>
<keyword evidence="1" id="KW-0600">Photoreceptor protein</keyword>
<accession>A0ABS6XBP0</accession>
<evidence type="ECO:0000256" key="1">
    <source>
        <dbReference type="ARBA" id="ARBA00022543"/>
    </source>
</evidence>
<dbReference type="Pfam" id="PF00360">
    <property type="entry name" value="PHY"/>
    <property type="match status" value="1"/>
</dbReference>
<dbReference type="SUPFAM" id="SSF55785">
    <property type="entry name" value="PYP-like sensor domain (PAS domain)"/>
    <property type="match status" value="1"/>
</dbReference>
<dbReference type="InterPro" id="IPR043150">
    <property type="entry name" value="Phytochrome_PHY_sf"/>
</dbReference>
<comment type="caution">
    <text evidence="6">The sequence shown here is derived from an EMBL/GenBank/DDBJ whole genome shotgun (WGS) entry which is preliminary data.</text>
</comment>
<evidence type="ECO:0000313" key="6">
    <source>
        <dbReference type="EMBL" id="MBW3365079.1"/>
    </source>
</evidence>
<dbReference type="InterPro" id="IPR001294">
    <property type="entry name" value="Phytochrome"/>
</dbReference>
<protein>
    <submittedName>
        <fullName evidence="6">GAF domain-containing protein</fullName>
    </submittedName>
</protein>
<dbReference type="Proteomes" id="UP000774935">
    <property type="component" value="Unassembled WGS sequence"/>
</dbReference>
<feature type="domain" description="Phytochrome chromophore attachment site" evidence="5">
    <location>
        <begin position="156"/>
        <end position="314"/>
    </location>
</feature>
<dbReference type="Gene3D" id="3.30.450.20">
    <property type="entry name" value="PAS domain"/>
    <property type="match status" value="1"/>
</dbReference>
<dbReference type="InterPro" id="IPR003018">
    <property type="entry name" value="GAF"/>
</dbReference>
<dbReference type="InterPro" id="IPR016132">
    <property type="entry name" value="Phyto_chromo_attachment"/>
</dbReference>
<evidence type="ECO:0000256" key="4">
    <source>
        <dbReference type="ARBA" id="ARBA00023170"/>
    </source>
</evidence>
<keyword evidence="7" id="KW-1185">Reference proteome</keyword>
<evidence type="ECO:0000313" key="7">
    <source>
        <dbReference type="Proteomes" id="UP000774935"/>
    </source>
</evidence>